<protein>
    <submittedName>
        <fullName evidence="2">Retrotransposon protein, putative, Ty3-gypsy sub-class</fullName>
    </submittedName>
</protein>
<proteinExistence type="predicted"/>
<feature type="compositionally biased region" description="Basic and acidic residues" evidence="1">
    <location>
        <begin position="160"/>
        <end position="172"/>
    </location>
</feature>
<name>Q2R9Y1_ORYSJ</name>
<organism evidence="2 3">
    <name type="scientific">Oryza sativa subsp. japonica</name>
    <name type="common">Rice</name>
    <dbReference type="NCBI Taxonomy" id="39947"/>
    <lineage>
        <taxon>Eukaryota</taxon>
        <taxon>Viridiplantae</taxon>
        <taxon>Streptophyta</taxon>
        <taxon>Embryophyta</taxon>
        <taxon>Tracheophyta</taxon>
        <taxon>Spermatophyta</taxon>
        <taxon>Magnoliopsida</taxon>
        <taxon>Liliopsida</taxon>
        <taxon>Poales</taxon>
        <taxon>Poaceae</taxon>
        <taxon>BOP clade</taxon>
        <taxon>Oryzoideae</taxon>
        <taxon>Oryzeae</taxon>
        <taxon>Oryzinae</taxon>
        <taxon>Oryza</taxon>
        <taxon>Oryza sativa</taxon>
    </lineage>
</organism>
<accession>Q2R9Y1</accession>
<gene>
    <name evidence="2" type="ordered locus">LOC_Os11g07200</name>
</gene>
<evidence type="ECO:0000313" key="2">
    <source>
        <dbReference type="EMBL" id="AAX93035.1"/>
    </source>
</evidence>
<feature type="region of interest" description="Disordered" evidence="1">
    <location>
        <begin position="86"/>
        <end position="172"/>
    </location>
</feature>
<reference evidence="3" key="1">
    <citation type="journal article" date="2005" name="Nature">
        <title>The map-based sequence of the rice genome.</title>
        <authorList>
            <consortium name="International rice genome sequencing project (IRGSP)"/>
            <person name="Matsumoto T."/>
            <person name="Wu J."/>
            <person name="Kanamori H."/>
            <person name="Katayose Y."/>
            <person name="Fujisawa M."/>
            <person name="Namiki N."/>
            <person name="Mizuno H."/>
            <person name="Yamamoto K."/>
            <person name="Antonio B.A."/>
            <person name="Baba T."/>
            <person name="Sakata K."/>
            <person name="Nagamura Y."/>
            <person name="Aoki H."/>
            <person name="Arikawa K."/>
            <person name="Arita K."/>
            <person name="Bito T."/>
            <person name="Chiden Y."/>
            <person name="Fujitsuka N."/>
            <person name="Fukunaka R."/>
            <person name="Hamada M."/>
            <person name="Harada C."/>
            <person name="Hayashi A."/>
            <person name="Hijishita S."/>
            <person name="Honda M."/>
            <person name="Hosokawa S."/>
            <person name="Ichikawa Y."/>
            <person name="Idonuma A."/>
            <person name="Iijima M."/>
            <person name="Ikeda M."/>
            <person name="Ikeno M."/>
            <person name="Ito K."/>
            <person name="Ito S."/>
            <person name="Ito T."/>
            <person name="Ito Y."/>
            <person name="Ito Y."/>
            <person name="Iwabuchi A."/>
            <person name="Kamiya K."/>
            <person name="Karasawa W."/>
            <person name="Kurita K."/>
            <person name="Katagiri S."/>
            <person name="Kikuta A."/>
            <person name="Kobayashi H."/>
            <person name="Kobayashi N."/>
            <person name="Machita K."/>
            <person name="Maehara T."/>
            <person name="Masukawa M."/>
            <person name="Mizubayashi T."/>
            <person name="Mukai Y."/>
            <person name="Nagasaki H."/>
            <person name="Nagata Y."/>
            <person name="Naito S."/>
            <person name="Nakashima M."/>
            <person name="Nakama Y."/>
            <person name="Nakamichi Y."/>
            <person name="Nakamura M."/>
            <person name="Meguro A."/>
            <person name="Negishi M."/>
            <person name="Ohta I."/>
            <person name="Ohta T."/>
            <person name="Okamoto M."/>
            <person name="Ono N."/>
            <person name="Saji S."/>
            <person name="Sakaguchi M."/>
            <person name="Sakai K."/>
            <person name="Shibata M."/>
            <person name="Shimokawa T."/>
            <person name="Song J."/>
            <person name="Takazaki Y."/>
            <person name="Terasawa K."/>
            <person name="Tsugane M."/>
            <person name="Tsuji K."/>
            <person name="Ueda S."/>
            <person name="Waki K."/>
            <person name="Yamagata H."/>
            <person name="Yamamoto M."/>
            <person name="Yamamoto S."/>
            <person name="Yamane H."/>
            <person name="Yoshiki S."/>
            <person name="Yoshihara R."/>
            <person name="Yukawa K."/>
            <person name="Zhong H."/>
            <person name="Yano M."/>
            <person name="Yuan Q."/>
            <person name="Ouyang S."/>
            <person name="Liu J."/>
            <person name="Jones K.M."/>
            <person name="Gansberger K."/>
            <person name="Moffat K."/>
            <person name="Hill J."/>
            <person name="Bera J."/>
            <person name="Fadrosh D."/>
            <person name="Jin S."/>
            <person name="Johri S."/>
            <person name="Kim M."/>
            <person name="Overton L."/>
            <person name="Reardon M."/>
            <person name="Tsitrin T."/>
            <person name="Vuong H."/>
            <person name="Weaver B."/>
            <person name="Ciecko A."/>
            <person name="Tallon L."/>
            <person name="Jackson J."/>
            <person name="Pai G."/>
            <person name="Aken S.V."/>
            <person name="Utterback T."/>
            <person name="Reidmuller S."/>
            <person name="Feldblyum T."/>
            <person name="Hsiao J."/>
            <person name="Zismann V."/>
            <person name="Iobst S."/>
            <person name="de Vazeille A.R."/>
            <person name="Buell C.R."/>
            <person name="Ying K."/>
            <person name="Li Y."/>
            <person name="Lu T."/>
            <person name="Huang Y."/>
            <person name="Zhao Q."/>
            <person name="Feng Q."/>
            <person name="Zhang L."/>
            <person name="Zhu J."/>
            <person name="Weng Q."/>
            <person name="Mu J."/>
            <person name="Lu Y."/>
            <person name="Fan D."/>
            <person name="Liu Y."/>
            <person name="Guan J."/>
            <person name="Zhang Y."/>
            <person name="Yu S."/>
            <person name="Liu X."/>
            <person name="Zhang Y."/>
            <person name="Hong G."/>
            <person name="Han B."/>
            <person name="Choisne N."/>
            <person name="Demange N."/>
            <person name="Orjeda G."/>
            <person name="Samain S."/>
            <person name="Cattolico L."/>
            <person name="Pelletier E."/>
            <person name="Couloux A."/>
            <person name="Segurens B."/>
            <person name="Wincker P."/>
            <person name="D'Hont A."/>
            <person name="Scarpelli C."/>
            <person name="Weissenbach J."/>
            <person name="Salanoubat M."/>
            <person name="Quetier F."/>
            <person name="Yu Y."/>
            <person name="Kim H.R."/>
            <person name="Rambo T."/>
            <person name="Currie J."/>
            <person name="Collura K."/>
            <person name="Luo M."/>
            <person name="Yang T."/>
            <person name="Ammiraju J.S.S."/>
            <person name="Engler F."/>
            <person name="Soderlund C."/>
            <person name="Wing R.A."/>
            <person name="Palmer L.E."/>
            <person name="de la Bastide M."/>
            <person name="Spiegel L."/>
            <person name="Nascimento L."/>
            <person name="Zutavern T."/>
            <person name="O'Shaughnessy A."/>
            <person name="Dike S."/>
            <person name="Dedhia N."/>
            <person name="Preston R."/>
            <person name="Balija V."/>
            <person name="McCombie W.R."/>
            <person name="Chow T."/>
            <person name="Chen H."/>
            <person name="Chung M."/>
            <person name="Chen C."/>
            <person name="Shaw J."/>
            <person name="Wu H."/>
            <person name="Hsiao K."/>
            <person name="Chao Y."/>
            <person name="Chu M."/>
            <person name="Cheng C."/>
            <person name="Hour A."/>
            <person name="Lee P."/>
            <person name="Lin S."/>
            <person name="Lin Y."/>
            <person name="Liou J."/>
            <person name="Liu S."/>
            <person name="Hsing Y."/>
            <person name="Raghuvanshi S."/>
            <person name="Mohanty A."/>
            <person name="Bharti A.K."/>
            <person name="Gaur A."/>
            <person name="Gupta V."/>
            <person name="Kumar D."/>
            <person name="Ravi V."/>
            <person name="Vij S."/>
            <person name="Kapur A."/>
            <person name="Khurana P."/>
            <person name="Khurana P."/>
            <person name="Khurana J.P."/>
            <person name="Tyagi A.K."/>
            <person name="Gaikwad K."/>
            <person name="Singh A."/>
            <person name="Dalal V."/>
            <person name="Srivastava S."/>
            <person name="Dixit A."/>
            <person name="Pal A.K."/>
            <person name="Ghazi I.A."/>
            <person name="Yadav M."/>
            <person name="Pandit A."/>
            <person name="Bhargava A."/>
            <person name="Sureshbabu K."/>
            <person name="Batra K."/>
            <person name="Sharma T.R."/>
            <person name="Mohapatra T."/>
            <person name="Singh N.K."/>
            <person name="Messing J."/>
            <person name="Nelson A.B."/>
            <person name="Fuks G."/>
            <person name="Kavchok S."/>
            <person name="Keizer G."/>
            <person name="Linton E."/>
            <person name="Llaca V."/>
            <person name="Song R."/>
            <person name="Tanyolac B."/>
            <person name="Young S."/>
            <person name="Ho-Il K."/>
            <person name="Hahn J.H."/>
            <person name="Sangsakoo G."/>
            <person name="Vanavichit A."/>
            <person name="de Mattos Luiz.A.T."/>
            <person name="Zimmer P.D."/>
            <person name="Malone G."/>
            <person name="Dellagostin O."/>
            <person name="de Oliveira A.C."/>
            <person name="Bevan M."/>
            <person name="Bancroft I."/>
            <person name="Minx P."/>
            <person name="Cordum H."/>
            <person name="Wilson R."/>
            <person name="Cheng Z."/>
            <person name="Jin W."/>
            <person name="Jiang J."/>
            <person name="Leong S.A."/>
            <person name="Iwama H."/>
            <person name="Gojobori T."/>
            <person name="Itoh T."/>
            <person name="Niimura Y."/>
            <person name="Fujii Y."/>
            <person name="Habara T."/>
            <person name="Sakai H."/>
            <person name="Sato Y."/>
            <person name="Wilson G."/>
            <person name="Kumar K."/>
            <person name="McCouch S."/>
            <person name="Juretic N."/>
            <person name="Hoen D."/>
            <person name="Wright S."/>
            <person name="Bruskiewich R."/>
            <person name="Bureau T."/>
            <person name="Miyao A."/>
            <person name="Hirochika H."/>
            <person name="Nishikawa T."/>
            <person name="Kadowaki K."/>
            <person name="Sugiura M."/>
            <person name="Burr B."/>
            <person name="Sasaki T."/>
        </authorList>
    </citation>
    <scope>NUCLEOTIDE SEQUENCE [LARGE SCALE GENOMIC DNA]</scope>
    <source>
        <strain evidence="3">cv. Nipponbare</strain>
    </source>
</reference>
<dbReference type="EMBL" id="AC123897">
    <property type="protein sequence ID" value="AAX93035.1"/>
    <property type="molecule type" value="Genomic_DNA"/>
</dbReference>
<feature type="region of interest" description="Disordered" evidence="1">
    <location>
        <begin position="1"/>
        <end position="24"/>
    </location>
</feature>
<dbReference type="Proteomes" id="UP000000763">
    <property type="component" value="Chromosome 11"/>
</dbReference>
<evidence type="ECO:0000256" key="1">
    <source>
        <dbReference type="SAM" id="MobiDB-lite"/>
    </source>
</evidence>
<sequence>MNRGGARRQREKGENPPEQWEFDSAGWEHLRCSRGAFPASDGVEKYRGGPATSGGLRDQTAMAVGPCRAAAGLGAASTRVREGYRAATQAGVEEEKRGGRTGATASGDRWEERPTARRDRLGLEPGKEMERRRSESLSAPRARRLPGTCNGEEGGGGKAARTEEERGAAWLL</sequence>
<feature type="compositionally biased region" description="Basic and acidic residues" evidence="1">
    <location>
        <begin position="108"/>
        <end position="135"/>
    </location>
</feature>
<evidence type="ECO:0000313" key="3">
    <source>
        <dbReference type="Proteomes" id="UP000000763"/>
    </source>
</evidence>
<dbReference type="AlphaFoldDB" id="Q2R9Y1"/>
<feature type="region of interest" description="Disordered" evidence="1">
    <location>
        <begin position="38"/>
        <end position="57"/>
    </location>
</feature>
<reference evidence="3" key="2">
    <citation type="journal article" date="2008" name="Nucleic Acids Res.">
        <title>The rice annotation project database (RAP-DB): 2008 update.</title>
        <authorList>
            <consortium name="The rice annotation project (RAP)"/>
        </authorList>
    </citation>
    <scope>GENOME REANNOTATION</scope>
    <source>
        <strain evidence="3">cv. Nipponbare</strain>
    </source>
</reference>
<feature type="compositionally biased region" description="Basic residues" evidence="1">
    <location>
        <begin position="1"/>
        <end position="10"/>
    </location>
</feature>